<protein>
    <submittedName>
        <fullName evidence="1">Uncharacterized protein</fullName>
    </submittedName>
</protein>
<name>A0A1J9REC5_9EURO</name>
<gene>
    <name evidence="1" type="ORF">ACJ73_02265</name>
</gene>
<dbReference type="Proteomes" id="UP000242791">
    <property type="component" value="Unassembled WGS sequence"/>
</dbReference>
<dbReference type="AlphaFoldDB" id="A0A1J9REC5"/>
<sequence>MEYHFKLAGVSGGREYLLEMSSHFANRTTDGWMNVIDAGWIGTAVEGLDSSKKYFHYGTATSKAFGLKSHIPY</sequence>
<reference evidence="1 2" key="1">
    <citation type="submission" date="2015-08" db="EMBL/GenBank/DDBJ databases">
        <title>Emmonsia species relationships and genome sequence.</title>
        <authorList>
            <person name="Cuomo C.A."/>
            <person name="Schwartz I.S."/>
            <person name="Kenyon C."/>
            <person name="De Hoog G.S."/>
            <person name="Govender N.P."/>
            <person name="Botha A."/>
            <person name="Moreno L."/>
            <person name="De Vries M."/>
            <person name="Munoz J.F."/>
            <person name="Stielow J.B."/>
        </authorList>
    </citation>
    <scope>NUCLEOTIDE SEQUENCE [LARGE SCALE GENOMIC DNA]</scope>
    <source>
        <strain evidence="1 2">EI222</strain>
    </source>
</reference>
<feature type="non-terminal residue" evidence="1">
    <location>
        <position position="73"/>
    </location>
</feature>
<organism evidence="1 2">
    <name type="scientific">Blastomyces percursus</name>
    <dbReference type="NCBI Taxonomy" id="1658174"/>
    <lineage>
        <taxon>Eukaryota</taxon>
        <taxon>Fungi</taxon>
        <taxon>Dikarya</taxon>
        <taxon>Ascomycota</taxon>
        <taxon>Pezizomycotina</taxon>
        <taxon>Eurotiomycetes</taxon>
        <taxon>Eurotiomycetidae</taxon>
        <taxon>Onygenales</taxon>
        <taxon>Ajellomycetaceae</taxon>
        <taxon>Blastomyces</taxon>
    </lineage>
</organism>
<proteinExistence type="predicted"/>
<comment type="caution">
    <text evidence="1">The sequence shown here is derived from an EMBL/GenBank/DDBJ whole genome shotgun (WGS) entry which is preliminary data.</text>
</comment>
<dbReference type="VEuPathDB" id="FungiDB:ACJ73_02265"/>
<accession>A0A1J9REC5</accession>
<dbReference type="EMBL" id="LGTZ01000235">
    <property type="protein sequence ID" value="OJD26364.1"/>
    <property type="molecule type" value="Genomic_DNA"/>
</dbReference>
<keyword evidence="2" id="KW-1185">Reference proteome</keyword>
<evidence type="ECO:0000313" key="2">
    <source>
        <dbReference type="Proteomes" id="UP000242791"/>
    </source>
</evidence>
<evidence type="ECO:0000313" key="1">
    <source>
        <dbReference type="EMBL" id="OJD26364.1"/>
    </source>
</evidence>